<dbReference type="SMART" id="SM00042">
    <property type="entry name" value="CUB"/>
    <property type="match status" value="1"/>
</dbReference>
<protein>
    <recommendedName>
        <fullName evidence="11">Signal peptide, CUB and EGF-like domain-containing protein 2</fullName>
    </recommendedName>
</protein>
<dbReference type="Pfam" id="PF12662">
    <property type="entry name" value="cEGF"/>
    <property type="match status" value="2"/>
</dbReference>
<dbReference type="Gene3D" id="2.10.25.10">
    <property type="entry name" value="Laminin"/>
    <property type="match status" value="9"/>
</dbReference>
<evidence type="ECO:0000259" key="16">
    <source>
        <dbReference type="PROSITE" id="PS50026"/>
    </source>
</evidence>
<dbReference type="PROSITE" id="PS01180">
    <property type="entry name" value="CUB"/>
    <property type="match status" value="1"/>
</dbReference>
<evidence type="ECO:0000256" key="9">
    <source>
        <dbReference type="ARBA" id="ARBA00023157"/>
    </source>
</evidence>
<feature type="signal peptide" evidence="14">
    <location>
        <begin position="1"/>
        <end position="24"/>
    </location>
</feature>
<dbReference type="Pfam" id="PF14670">
    <property type="entry name" value="FXa_inhibition"/>
    <property type="match status" value="3"/>
</dbReference>
<dbReference type="FunFam" id="2.60.120.290:FF:000002">
    <property type="entry name" value="Signal peptide, CUB domain and EGF-like domain-containing 2"/>
    <property type="match status" value="1"/>
</dbReference>
<sequence length="941" mass="104927">MGSVPDARHFCLFLFLLNSRRSSALPETRADPCADGSDGCHIDAICQTTQSSYKCTCRAGFKGDGKHCEDIDECDLEYNGGCVHECNNIPGNYRCTCHDGFNLAHDGHNCLDMDECRFNNGGCQHLCVNTMGSYECRCKEGFFLSDNQHTCIHRSLEGLNCMNKEHGCAHICKESPKGGVACECRPGFELARNHRGCILTCNHGNGGCQHTCEDTEIGPICRCHPRYTLQPDKRSCVETCALNNGGCDCTCKDTSTGVRCSCPVGFTLQPDGKTCKDIDECEHHNGGCEHFCRNTIGSFECNCRKGFKLLTDERTCQDIDECYFERTCDHTCVNSPGGFQCLCNKGYTMYGLAHCGDINECSVNNGGCEQGCENTIGGFECFCRPGFKLHWNKKDCIGELEPPFIRELDLLSFLELFFTQIVFGSAGKDFFFNICVVFVCLLLVAWPWGGWLSPIFTDSTFLFTENVQFSYVSLRCTPSGQRSRSRHGRKAGEEDGSSITAEFEMDVNLEEVTAENCDLNCVRRRSEKRLRKTIRTLRKSINKEQFHLHFAGADYELSKSFGQPVGLPGHCVSGQVLVGSKCVSCSVGSFFDAEQGRCVLCPAGTYQDEEAQMSCEVCPGPEGRDVSKVVGARNMSECGGQCPPGQYSNDGFVPCVFCALGTYQPEVGRTSCFPCGGNLVTKHSGAVAFQECETKVQCSPGHYYNTSTHRCIRCLTGTYQGDFGQNYCVACPGNTTTDFDGSTSIMQCKNRQCGGELGDFSGYIESPNYPGNYPANVECTWTINPPPKRRILIVVPEIYLPIEDECGDYLVMRKSSLSNSVTTYETCQTYERPIAFTSRSKRLWIQFRSNEGNSGKGFQVPYVTYDEDYQELIEDIVRDGRLYASENHQEILKDKKLMKALFDVLAHPQNFFNYTAQESREMFPKSFIRFLRSKVLRFLRP</sequence>
<dbReference type="InterPro" id="IPR024731">
    <property type="entry name" value="NELL2-like_EGF"/>
</dbReference>
<feature type="domain" description="EGF-like" evidence="16">
    <location>
        <begin position="112"/>
        <end position="148"/>
    </location>
</feature>
<feature type="chain" id="PRO_5034847860" description="Signal peptide, CUB and EGF-like domain-containing protein 2" evidence="14">
    <location>
        <begin position="25"/>
        <end position="941"/>
    </location>
</feature>
<reference evidence="17" key="2">
    <citation type="submission" date="2025-08" db="UniProtKB">
        <authorList>
            <consortium name="Ensembl"/>
        </authorList>
    </citation>
    <scope>IDENTIFICATION</scope>
</reference>
<keyword evidence="13" id="KW-0812">Transmembrane</keyword>
<dbReference type="InterPro" id="IPR009030">
    <property type="entry name" value="Growth_fac_rcpt_cys_sf"/>
</dbReference>
<keyword evidence="13" id="KW-1133">Transmembrane helix</keyword>
<dbReference type="Proteomes" id="UP000694680">
    <property type="component" value="Chromosome 3"/>
</dbReference>
<keyword evidence="6 14" id="KW-0732">Signal</keyword>
<accession>A0A8C5D6K6</accession>
<evidence type="ECO:0000313" key="18">
    <source>
        <dbReference type="Proteomes" id="UP000694680"/>
    </source>
</evidence>
<dbReference type="FunFam" id="2.10.25.10:FF:000032">
    <property type="entry name" value="signal peptide, CUB and EGF-like domain-containing protein 2 isoform X1"/>
    <property type="match status" value="1"/>
</dbReference>
<evidence type="ECO:0000256" key="5">
    <source>
        <dbReference type="ARBA" id="ARBA00022536"/>
    </source>
</evidence>
<dbReference type="SUPFAM" id="SSF57184">
    <property type="entry name" value="Growth factor receptor domain"/>
    <property type="match status" value="5"/>
</dbReference>
<evidence type="ECO:0000256" key="4">
    <source>
        <dbReference type="ARBA" id="ARBA00022525"/>
    </source>
</evidence>
<dbReference type="InterPro" id="IPR052071">
    <property type="entry name" value="SCUB_EGF-like_domain"/>
</dbReference>
<dbReference type="CDD" id="cd00041">
    <property type="entry name" value="CUB"/>
    <property type="match status" value="1"/>
</dbReference>
<dbReference type="FunFam" id="2.10.25.10:FF:000030">
    <property type="entry name" value="Signal peptide, CUB domain and EGF-like domain-containing 2"/>
    <property type="match status" value="1"/>
</dbReference>
<keyword evidence="3" id="KW-0217">Developmental protein</keyword>
<dbReference type="FunFam" id="2.10.50.10:FF:000002">
    <property type="entry name" value="signal peptide, CUB and EGF-like domain-containing protein 2 isoform X1"/>
    <property type="match status" value="1"/>
</dbReference>
<dbReference type="PANTHER" id="PTHR24046:SF3">
    <property type="entry name" value="SIGNAL PEPTIDE, CUB AND EGF-LIKE DOMAIN-CONTAINING PROTEIN 2"/>
    <property type="match status" value="1"/>
</dbReference>
<keyword evidence="7" id="KW-0677">Repeat</keyword>
<dbReference type="Pfam" id="PF12947">
    <property type="entry name" value="EGF_3"/>
    <property type="match status" value="1"/>
</dbReference>
<dbReference type="FunFam" id="2.10.25.10:FF:000035">
    <property type="entry name" value="Signal peptide, CUB domain and EGF-like domain-containing 2"/>
    <property type="match status" value="1"/>
</dbReference>
<reference evidence="17" key="3">
    <citation type="submission" date="2025-09" db="UniProtKB">
        <authorList>
            <consortium name="Ensembl"/>
        </authorList>
    </citation>
    <scope>IDENTIFICATION</scope>
</reference>
<evidence type="ECO:0000256" key="11">
    <source>
        <dbReference type="ARBA" id="ARBA00067359"/>
    </source>
</evidence>
<dbReference type="InterPro" id="IPR049883">
    <property type="entry name" value="NOTCH1_EGF-like"/>
</dbReference>
<evidence type="ECO:0000256" key="6">
    <source>
        <dbReference type="ARBA" id="ARBA00022729"/>
    </source>
</evidence>
<evidence type="ECO:0000256" key="13">
    <source>
        <dbReference type="SAM" id="Phobius"/>
    </source>
</evidence>
<proteinExistence type="predicted"/>
<dbReference type="Gene3D" id="2.10.50.10">
    <property type="entry name" value="Tumor Necrosis Factor Receptor, subunit A, domain 2"/>
    <property type="match status" value="3"/>
</dbReference>
<dbReference type="Ensembl" id="ENSGWIT00000002957.1">
    <property type="protein sequence ID" value="ENSGWIP00000002736.1"/>
    <property type="gene ID" value="ENSGWIG00000001287.1"/>
</dbReference>
<keyword evidence="4" id="KW-0964">Secreted</keyword>
<dbReference type="InterPro" id="IPR026823">
    <property type="entry name" value="cEGF"/>
</dbReference>
<dbReference type="Pfam" id="PF07699">
    <property type="entry name" value="Ephrin_rec_like"/>
    <property type="match status" value="3"/>
</dbReference>
<name>A0A8C5D6K6_GOUWI</name>
<dbReference type="FunFam" id="2.10.25.10:FF:000028">
    <property type="entry name" value="Signal peptide, CUB domain and EGF-like domain-containing 2"/>
    <property type="match status" value="1"/>
</dbReference>
<organism evidence="17 18">
    <name type="scientific">Gouania willdenowi</name>
    <name type="common">Blunt-snouted clingfish</name>
    <name type="synonym">Lepadogaster willdenowi</name>
    <dbReference type="NCBI Taxonomy" id="441366"/>
    <lineage>
        <taxon>Eukaryota</taxon>
        <taxon>Metazoa</taxon>
        <taxon>Chordata</taxon>
        <taxon>Craniata</taxon>
        <taxon>Vertebrata</taxon>
        <taxon>Euteleostomi</taxon>
        <taxon>Actinopterygii</taxon>
        <taxon>Neopterygii</taxon>
        <taxon>Teleostei</taxon>
        <taxon>Neoteleostei</taxon>
        <taxon>Acanthomorphata</taxon>
        <taxon>Ovalentaria</taxon>
        <taxon>Blenniimorphae</taxon>
        <taxon>Blenniiformes</taxon>
        <taxon>Gobiesocoidei</taxon>
        <taxon>Gobiesocidae</taxon>
        <taxon>Gobiesocinae</taxon>
        <taxon>Gouania</taxon>
    </lineage>
</organism>
<keyword evidence="13" id="KW-0472">Membrane</keyword>
<dbReference type="CDD" id="cd00054">
    <property type="entry name" value="EGF_CA"/>
    <property type="match status" value="3"/>
</dbReference>
<dbReference type="FunFam" id="2.10.25.10:FF:000240">
    <property type="entry name" value="Vitamin K-dependent protein S"/>
    <property type="match status" value="1"/>
</dbReference>
<dbReference type="Gene3D" id="2.60.120.290">
    <property type="entry name" value="Spermadhesin, CUB domain"/>
    <property type="match status" value="1"/>
</dbReference>
<evidence type="ECO:0000256" key="2">
    <source>
        <dbReference type="ARBA" id="ARBA00004613"/>
    </source>
</evidence>
<dbReference type="GO" id="GO:0007165">
    <property type="term" value="P:signal transduction"/>
    <property type="evidence" value="ECO:0007669"/>
    <property type="project" value="TreeGrafter"/>
</dbReference>
<feature type="disulfide bond" evidence="12">
    <location>
        <begin position="322"/>
        <end position="332"/>
    </location>
</feature>
<dbReference type="InterPro" id="IPR000859">
    <property type="entry name" value="CUB_dom"/>
</dbReference>
<comment type="subcellular location">
    <subcellularLocation>
        <location evidence="1">Cell surface</location>
    </subcellularLocation>
    <subcellularLocation>
        <location evidence="2">Secreted</location>
    </subcellularLocation>
</comment>
<gene>
    <name evidence="17" type="primary">scube2</name>
</gene>
<feature type="domain" description="EGF-like" evidence="16">
    <location>
        <begin position="277"/>
        <end position="317"/>
    </location>
</feature>
<dbReference type="FunFam" id="2.10.25.10:FF:000199">
    <property type="entry name" value="signal peptide, CUB and EGF-like domain-containing protein 2 isoform X2"/>
    <property type="match status" value="1"/>
</dbReference>
<feature type="transmembrane region" description="Helical" evidence="13">
    <location>
        <begin position="430"/>
        <end position="449"/>
    </location>
</feature>
<dbReference type="PROSITE" id="PS00010">
    <property type="entry name" value="ASX_HYDROXYL"/>
    <property type="match status" value="4"/>
</dbReference>
<evidence type="ECO:0000259" key="15">
    <source>
        <dbReference type="PROSITE" id="PS01180"/>
    </source>
</evidence>
<dbReference type="PROSITE" id="PS01186">
    <property type="entry name" value="EGF_2"/>
    <property type="match status" value="5"/>
</dbReference>
<dbReference type="PROSITE" id="PS50026">
    <property type="entry name" value="EGF_3"/>
    <property type="match status" value="4"/>
</dbReference>
<dbReference type="InterPro" id="IPR018097">
    <property type="entry name" value="EGF_Ca-bd_CS"/>
</dbReference>
<dbReference type="FunFam" id="2.10.25.10:FF:000256">
    <property type="entry name" value="Signal peptide, CUB domain and EGF like domain containing 2"/>
    <property type="match status" value="1"/>
</dbReference>
<keyword evidence="18" id="KW-1185">Reference proteome</keyword>
<evidence type="ECO:0000256" key="14">
    <source>
        <dbReference type="SAM" id="SignalP"/>
    </source>
</evidence>
<evidence type="ECO:0000256" key="12">
    <source>
        <dbReference type="PROSITE-ProRule" id="PRU00076"/>
    </source>
</evidence>
<dbReference type="SMART" id="SM00179">
    <property type="entry name" value="EGF_CA"/>
    <property type="match status" value="7"/>
</dbReference>
<dbReference type="InterPro" id="IPR000152">
    <property type="entry name" value="EGF-type_Asp/Asn_hydroxyl_site"/>
</dbReference>
<dbReference type="PROSITE" id="PS01187">
    <property type="entry name" value="EGF_CA"/>
    <property type="match status" value="3"/>
</dbReference>
<evidence type="ECO:0000256" key="1">
    <source>
        <dbReference type="ARBA" id="ARBA00004241"/>
    </source>
</evidence>
<dbReference type="FunFam" id="2.10.50.10:FF:000032">
    <property type="entry name" value="Uncharacterized protein, isoform A"/>
    <property type="match status" value="1"/>
</dbReference>
<keyword evidence="8" id="KW-0106">Calcium</keyword>
<keyword evidence="10" id="KW-0325">Glycoprotein</keyword>
<dbReference type="InterPro" id="IPR000742">
    <property type="entry name" value="EGF"/>
</dbReference>
<dbReference type="Pfam" id="PF07645">
    <property type="entry name" value="EGF_CA"/>
    <property type="match status" value="1"/>
</dbReference>
<dbReference type="InterPro" id="IPR035914">
    <property type="entry name" value="Sperma_CUB_dom_sf"/>
</dbReference>
<reference evidence="17" key="1">
    <citation type="submission" date="2020-06" db="EMBL/GenBank/DDBJ databases">
        <authorList>
            <consortium name="Wellcome Sanger Institute Data Sharing"/>
        </authorList>
    </citation>
    <scope>NUCLEOTIDE SEQUENCE [LARGE SCALE GENOMIC DNA]</scope>
</reference>
<dbReference type="SUPFAM" id="SSF49854">
    <property type="entry name" value="Spermadhesin, CUB domain"/>
    <property type="match status" value="1"/>
</dbReference>
<dbReference type="GO" id="GO:0005509">
    <property type="term" value="F:calcium ion binding"/>
    <property type="evidence" value="ECO:0007669"/>
    <property type="project" value="InterPro"/>
</dbReference>
<dbReference type="AlphaFoldDB" id="A0A8C5D6K6"/>
<feature type="domain" description="EGF-like" evidence="16">
    <location>
        <begin position="318"/>
        <end position="356"/>
    </location>
</feature>
<keyword evidence="9 12" id="KW-1015">Disulfide bond</keyword>
<evidence type="ECO:0000256" key="8">
    <source>
        <dbReference type="ARBA" id="ARBA00022837"/>
    </source>
</evidence>
<evidence type="ECO:0000256" key="10">
    <source>
        <dbReference type="ARBA" id="ARBA00023180"/>
    </source>
</evidence>
<dbReference type="GO" id="GO:0005615">
    <property type="term" value="C:extracellular space"/>
    <property type="evidence" value="ECO:0007669"/>
    <property type="project" value="TreeGrafter"/>
</dbReference>
<dbReference type="GO" id="GO:0009986">
    <property type="term" value="C:cell surface"/>
    <property type="evidence" value="ECO:0007669"/>
    <property type="project" value="UniProtKB-SubCell"/>
</dbReference>
<dbReference type="InterPro" id="IPR011641">
    <property type="entry name" value="Tyr-kin_ephrin_A/B_rcpt-like"/>
</dbReference>
<dbReference type="Pfam" id="PF00431">
    <property type="entry name" value="CUB"/>
    <property type="match status" value="1"/>
</dbReference>
<feature type="domain" description="EGF-like" evidence="16">
    <location>
        <begin position="29"/>
        <end position="69"/>
    </location>
</feature>
<dbReference type="SMART" id="SM01411">
    <property type="entry name" value="Ephrin_rec_like"/>
    <property type="match status" value="3"/>
</dbReference>
<dbReference type="InterPro" id="IPR001881">
    <property type="entry name" value="EGF-like_Ca-bd_dom"/>
</dbReference>
<evidence type="ECO:0000256" key="7">
    <source>
        <dbReference type="ARBA" id="ARBA00022737"/>
    </source>
</evidence>
<feature type="domain" description="CUB" evidence="15">
    <location>
        <begin position="753"/>
        <end position="865"/>
    </location>
</feature>
<dbReference type="PANTHER" id="PTHR24046">
    <property type="entry name" value="SIGNAL PEPTIDE, CUB AND EGF-LIKE DOMAIN-CONTAINING"/>
    <property type="match status" value="1"/>
</dbReference>
<evidence type="ECO:0000313" key="17">
    <source>
        <dbReference type="Ensembl" id="ENSGWIP00000002736.1"/>
    </source>
</evidence>
<comment type="caution">
    <text evidence="12">Lacks conserved residue(s) required for the propagation of feature annotation.</text>
</comment>
<keyword evidence="5 12" id="KW-0245">EGF-like domain</keyword>
<dbReference type="FunFam" id="2.10.25.10:FF:000008">
    <property type="entry name" value="Signal peptide, CUB domain, EGF-like 2"/>
    <property type="match status" value="2"/>
</dbReference>
<dbReference type="SMART" id="SM00181">
    <property type="entry name" value="EGF"/>
    <property type="match status" value="10"/>
</dbReference>
<evidence type="ECO:0000256" key="3">
    <source>
        <dbReference type="ARBA" id="ARBA00022473"/>
    </source>
</evidence>